<dbReference type="PANTHER" id="PTHR36978:SF4">
    <property type="entry name" value="P-LOOP CONTAINING NUCLEOSIDE TRIPHOSPHATE HYDROLASE PROTEIN"/>
    <property type="match status" value="1"/>
</dbReference>
<reference evidence="1 2" key="1">
    <citation type="submission" date="2015-02" db="EMBL/GenBank/DDBJ databases">
        <title>Draft genome sequence of Aspergillus parasiticus SU-1.</title>
        <authorList>
            <person name="Yu J."/>
            <person name="Fedorova N."/>
            <person name="Yin Y."/>
            <person name="Losada L."/>
            <person name="Zafar N."/>
            <person name="Taujale R."/>
            <person name="Ehrlich K.C."/>
            <person name="Bhatnagar D."/>
            <person name="Cleveland T.E."/>
            <person name="Bennett J.W."/>
            <person name="Nierman W.C."/>
        </authorList>
    </citation>
    <scope>NUCLEOTIDE SEQUENCE [LARGE SCALE GENOMIC DNA]</scope>
    <source>
        <strain evidence="2">ATCC 56775 / NRRL 5862 / SRRC 143 / SU-1</strain>
    </source>
</reference>
<dbReference type="InterPro" id="IPR040632">
    <property type="entry name" value="Sulfotransfer_4"/>
</dbReference>
<dbReference type="OrthoDB" id="408152at2759"/>
<sequence length="286" mass="32370">MANIPFPTVPYPPMEPPAHREKKMKVLALGMSRTGTMSLYVALKKLGYNCYHMAECSLDQRNGSLGLWTKAINAKFNGDGRKFSGADFDQMLWRYDVIPAVTDIPCILFAEELMDAYPDAQIVLTTRPVDSWLSSVQRTFYAILKYLPISFLVPSILNSLLNVSKSYIGLYIPLLRSSLSIWTGGNWQDTSRLPTGFEDHYDQVHAAARARERKVLEFKVQDGWDPLCQFLGKETPDEPFPHVNEGDFIARFHVIIFWVRLVGLAKKGLVWASPVVAVGAAWWYFG</sequence>
<organism evidence="1 2">
    <name type="scientific">Aspergillus parasiticus (strain ATCC 56775 / NRRL 5862 / SRRC 143 / SU-1)</name>
    <dbReference type="NCBI Taxonomy" id="1403190"/>
    <lineage>
        <taxon>Eukaryota</taxon>
        <taxon>Fungi</taxon>
        <taxon>Dikarya</taxon>
        <taxon>Ascomycota</taxon>
        <taxon>Pezizomycotina</taxon>
        <taxon>Eurotiomycetes</taxon>
        <taxon>Eurotiomycetidae</taxon>
        <taxon>Eurotiales</taxon>
        <taxon>Aspergillaceae</taxon>
        <taxon>Aspergillus</taxon>
        <taxon>Aspergillus subgen. Circumdati</taxon>
    </lineage>
</organism>
<accession>A0A0F0IDU7</accession>
<name>A0A0F0IDU7_ASPPU</name>
<dbReference type="AlphaFoldDB" id="A0A0F0IDU7"/>
<dbReference type="STRING" id="1403190.A0A0F0IDU7"/>
<dbReference type="InterPro" id="IPR027417">
    <property type="entry name" value="P-loop_NTPase"/>
</dbReference>
<dbReference type="Proteomes" id="UP000033540">
    <property type="component" value="Unassembled WGS sequence"/>
</dbReference>
<proteinExistence type="predicted"/>
<evidence type="ECO:0000313" key="1">
    <source>
        <dbReference type="EMBL" id="KJK65954.1"/>
    </source>
</evidence>
<dbReference type="Gene3D" id="3.40.50.300">
    <property type="entry name" value="P-loop containing nucleotide triphosphate hydrolases"/>
    <property type="match status" value="1"/>
</dbReference>
<evidence type="ECO:0008006" key="3">
    <source>
        <dbReference type="Google" id="ProtNLM"/>
    </source>
</evidence>
<dbReference type="EMBL" id="JZEE01000326">
    <property type="protein sequence ID" value="KJK65954.1"/>
    <property type="molecule type" value="Genomic_DNA"/>
</dbReference>
<comment type="caution">
    <text evidence="1">The sequence shown here is derived from an EMBL/GenBank/DDBJ whole genome shotgun (WGS) entry which is preliminary data.</text>
</comment>
<dbReference type="Pfam" id="PF17784">
    <property type="entry name" value="Sulfotransfer_4"/>
    <property type="match status" value="1"/>
</dbReference>
<dbReference type="PANTHER" id="PTHR36978">
    <property type="entry name" value="P-LOOP CONTAINING NUCLEOTIDE TRIPHOSPHATE HYDROLASE"/>
    <property type="match status" value="1"/>
</dbReference>
<gene>
    <name evidence="1" type="ORF">P875_00021890</name>
</gene>
<protein>
    <recommendedName>
        <fullName evidence="3">P-loop containing nucleoside triphosphate hydrolase protein</fullName>
    </recommendedName>
</protein>
<dbReference type="SUPFAM" id="SSF52540">
    <property type="entry name" value="P-loop containing nucleoside triphosphate hydrolases"/>
    <property type="match status" value="1"/>
</dbReference>
<evidence type="ECO:0000313" key="2">
    <source>
        <dbReference type="Proteomes" id="UP000033540"/>
    </source>
</evidence>